<comment type="caution">
    <text evidence="2">The sequence shown here is derived from an EMBL/GenBank/DDBJ whole genome shotgun (WGS) entry which is preliminary data.</text>
</comment>
<evidence type="ECO:0000256" key="1">
    <source>
        <dbReference type="SAM" id="MobiDB-lite"/>
    </source>
</evidence>
<feature type="region of interest" description="Disordered" evidence="1">
    <location>
        <begin position="281"/>
        <end position="337"/>
    </location>
</feature>
<sequence>MLPHDPRPRPAKRCASSRDLDTSSAFATGGANGAAAAAAAAAGHRARHADDDLRGVYGGSSSASGGFYPAAARGPSFAAAGSGRPPPQQSASSHPGHVAAAPRASATAAAAAAAAAAQQQQAAHALSRLQHSVTAPGYRSAAAAAAYTAAYTAASPSTASPASAGPLRPPPAMPATTARVAQHRSDSFSFQHFQQLSIAGSHDDSDAGSAFADSNSFLDSSNNEYELRGFMRSRGSPRLAHAGGSASGGGAGSAEAATAAATAAARMLALKAAGFGAAAATHGGASGPWGGTAGSDDGGAGGRADGKHRSGSDTAVGVVADSGEGPSRRAAAPTAPAAAGVPLTVAAASPKRQSMALELLALREMGIRHQLQSLRREYAMRMSGLVHPGSARSASPSGRRPSSSGPGGVVAADDDGEVARAAGAAAAGAGSSQQSPGPDVPAAADAVRQGSSGVGWSLGYGRPDGPAAAAAAAAGQQQQGVQQQGVQQQGVQQRGGSSSLAPPFAAAGGTSPGGGHGGRVLLDRLGLALGRGDVCAPPRSRSQPVSYLDTGAPGYYAGVDPHAPRDAIRSYRGMREQPYAATSSSRHPPQQDGVAGGDWDQWDTERRSRRRVDSACWPAGGAGPPPEAAAAWTKPGQAADLAGVAPSNRPASLLREVALAATRDVRSGRGLPPGPGLQSPPHAAVTASAPPADAAAAAVASWQAAAAESRAEAWPREVRIQGSGSRDWA</sequence>
<gene>
    <name evidence="2" type="ORF">HXX76_013710</name>
</gene>
<evidence type="ECO:0000313" key="3">
    <source>
        <dbReference type="Proteomes" id="UP000650467"/>
    </source>
</evidence>
<feature type="compositionally biased region" description="Low complexity" evidence="1">
    <location>
        <begin position="328"/>
        <end position="337"/>
    </location>
</feature>
<feature type="region of interest" description="Disordered" evidence="1">
    <location>
        <begin position="74"/>
        <end position="104"/>
    </location>
</feature>
<feature type="compositionally biased region" description="Low complexity" evidence="1">
    <location>
        <begin position="419"/>
        <end position="430"/>
    </location>
</feature>
<feature type="region of interest" description="Disordered" evidence="1">
    <location>
        <begin position="666"/>
        <end position="691"/>
    </location>
</feature>
<dbReference type="Proteomes" id="UP000650467">
    <property type="component" value="Unassembled WGS sequence"/>
</dbReference>
<feature type="region of interest" description="Disordered" evidence="1">
    <location>
        <begin position="532"/>
        <end position="630"/>
    </location>
</feature>
<dbReference type="OrthoDB" id="10691460at2759"/>
<organism evidence="2 3">
    <name type="scientific">Chlamydomonas incerta</name>
    <dbReference type="NCBI Taxonomy" id="51695"/>
    <lineage>
        <taxon>Eukaryota</taxon>
        <taxon>Viridiplantae</taxon>
        <taxon>Chlorophyta</taxon>
        <taxon>core chlorophytes</taxon>
        <taxon>Chlorophyceae</taxon>
        <taxon>CS clade</taxon>
        <taxon>Chlamydomonadales</taxon>
        <taxon>Chlamydomonadaceae</taxon>
        <taxon>Chlamydomonas</taxon>
    </lineage>
</organism>
<name>A0A835VU97_CHLIN</name>
<feature type="region of interest" description="Disordered" evidence="1">
    <location>
        <begin position="157"/>
        <end position="184"/>
    </location>
</feature>
<dbReference type="AlphaFoldDB" id="A0A835VU97"/>
<feature type="compositionally biased region" description="Basic and acidic residues" evidence="1">
    <location>
        <begin position="709"/>
        <end position="719"/>
    </location>
</feature>
<feature type="region of interest" description="Disordered" evidence="1">
    <location>
        <begin position="1"/>
        <end position="33"/>
    </location>
</feature>
<feature type="region of interest" description="Disordered" evidence="1">
    <location>
        <begin position="706"/>
        <end position="729"/>
    </location>
</feature>
<feature type="compositionally biased region" description="Low complexity" evidence="1">
    <location>
        <begin position="74"/>
        <end position="83"/>
    </location>
</feature>
<protein>
    <submittedName>
        <fullName evidence="2">Uncharacterized protein</fullName>
    </submittedName>
</protein>
<feature type="region of interest" description="Disordered" evidence="1">
    <location>
        <begin position="386"/>
        <end position="520"/>
    </location>
</feature>
<feature type="compositionally biased region" description="Gly residues" evidence="1">
    <location>
        <begin position="284"/>
        <end position="303"/>
    </location>
</feature>
<evidence type="ECO:0000313" key="2">
    <source>
        <dbReference type="EMBL" id="KAG2425501.1"/>
    </source>
</evidence>
<accession>A0A835VU97</accession>
<feature type="compositionally biased region" description="Low complexity" evidence="1">
    <location>
        <begin position="676"/>
        <end position="691"/>
    </location>
</feature>
<feature type="compositionally biased region" description="Low complexity" evidence="1">
    <location>
        <begin position="388"/>
        <end position="404"/>
    </location>
</feature>
<dbReference type="EMBL" id="JAEHOC010000055">
    <property type="protein sequence ID" value="KAG2425501.1"/>
    <property type="molecule type" value="Genomic_DNA"/>
</dbReference>
<proteinExistence type="predicted"/>
<keyword evidence="3" id="KW-1185">Reference proteome</keyword>
<feature type="compositionally biased region" description="Low complexity" evidence="1">
    <location>
        <begin position="467"/>
        <end position="492"/>
    </location>
</feature>
<feature type="compositionally biased region" description="Low complexity" evidence="1">
    <location>
        <begin position="157"/>
        <end position="166"/>
    </location>
</feature>
<reference evidence="2" key="1">
    <citation type="journal article" date="2020" name="bioRxiv">
        <title>Comparative genomics of Chlamydomonas.</title>
        <authorList>
            <person name="Craig R.J."/>
            <person name="Hasan A.R."/>
            <person name="Ness R.W."/>
            <person name="Keightley P.D."/>
        </authorList>
    </citation>
    <scope>NUCLEOTIDE SEQUENCE</scope>
    <source>
        <strain evidence="2">SAG 7.73</strain>
    </source>
</reference>
<feature type="compositionally biased region" description="Basic and acidic residues" evidence="1">
    <location>
        <begin position="562"/>
        <end position="575"/>
    </location>
</feature>